<feature type="binding site" evidence="9">
    <location>
        <position position="286"/>
    </location>
    <ligand>
        <name>substrate</name>
    </ligand>
</feature>
<feature type="binding site" evidence="9">
    <location>
        <position position="72"/>
    </location>
    <ligand>
        <name>substrate</name>
    </ligand>
</feature>
<evidence type="ECO:0000256" key="11">
    <source>
        <dbReference type="RuleBase" id="RU361186"/>
    </source>
</evidence>
<evidence type="ECO:0000313" key="12">
    <source>
        <dbReference type="EMBL" id="AXB47331.1"/>
    </source>
</evidence>
<dbReference type="PIRSF" id="PIRSF001100">
    <property type="entry name" value="Beta_cellobiohydrolase"/>
    <property type="match status" value="1"/>
</dbReference>
<evidence type="ECO:0000256" key="9">
    <source>
        <dbReference type="PIRSR" id="PIRSR001100-2"/>
    </source>
</evidence>
<dbReference type="PROSITE" id="PS00656">
    <property type="entry name" value="GLYCOSYL_HYDROL_F6_2"/>
    <property type="match status" value="1"/>
</dbReference>
<dbReference type="Gene3D" id="3.20.20.40">
    <property type="entry name" value="1, 4-beta cellobiohydrolase"/>
    <property type="match status" value="1"/>
</dbReference>
<feature type="binding site" evidence="9">
    <location>
        <position position="261"/>
    </location>
    <ligand>
        <name>substrate</name>
    </ligand>
</feature>
<keyword evidence="13" id="KW-1185">Reference proteome</keyword>
<keyword evidence="2 11" id="KW-0378">Hydrolase</keyword>
<evidence type="ECO:0000256" key="7">
    <source>
        <dbReference type="ARBA" id="ARBA00023326"/>
    </source>
</evidence>
<evidence type="ECO:0000256" key="10">
    <source>
        <dbReference type="PROSITE-ProRule" id="PRU10057"/>
    </source>
</evidence>
<dbReference type="GO" id="GO:0004553">
    <property type="term" value="F:hydrolase activity, hydrolyzing O-glycosyl compounds"/>
    <property type="evidence" value="ECO:0007669"/>
    <property type="project" value="InterPro"/>
</dbReference>
<reference evidence="12 13" key="1">
    <citation type="submission" date="2016-04" db="EMBL/GenBank/DDBJ databases">
        <title>Complete genome sequence and analysis of deep-sea sediment isolate, Amycolatopsis sp. WP1.</title>
        <authorList>
            <person name="Wang H."/>
            <person name="Chen S."/>
            <person name="Wu Q."/>
        </authorList>
    </citation>
    <scope>NUCLEOTIDE SEQUENCE [LARGE SCALE GENOMIC DNA]</scope>
    <source>
        <strain evidence="12 13">WP1</strain>
    </source>
</reference>
<evidence type="ECO:0000256" key="1">
    <source>
        <dbReference type="ARBA" id="ARBA00022729"/>
    </source>
</evidence>
<dbReference type="PRINTS" id="PR00733">
    <property type="entry name" value="GLHYDRLASE6"/>
</dbReference>
<keyword evidence="7 11" id="KW-0624">Polysaccharide degradation</keyword>
<protein>
    <recommendedName>
        <fullName evidence="11">Glucanase</fullName>
        <ecNumber evidence="11">3.2.1.-</ecNumber>
    </recommendedName>
</protein>
<dbReference type="SUPFAM" id="SSF51989">
    <property type="entry name" value="Glycosyl hydrolases family 6, cellulases"/>
    <property type="match status" value="1"/>
</dbReference>
<dbReference type="EMBL" id="CP015163">
    <property type="protein sequence ID" value="AXB47331.1"/>
    <property type="molecule type" value="Genomic_DNA"/>
</dbReference>
<dbReference type="AlphaFoldDB" id="A0A344LH07"/>
<dbReference type="OrthoDB" id="309899at2"/>
<evidence type="ECO:0000256" key="4">
    <source>
        <dbReference type="ARBA" id="ARBA00023157"/>
    </source>
</evidence>
<dbReference type="Pfam" id="PF01341">
    <property type="entry name" value="Glyco_hydro_6"/>
    <property type="match status" value="1"/>
</dbReference>
<evidence type="ECO:0000256" key="8">
    <source>
        <dbReference type="PIRSR" id="PIRSR001100-1"/>
    </source>
</evidence>
<keyword evidence="6 11" id="KW-0326">Glycosidase</keyword>
<proteinExistence type="inferred from homology"/>
<keyword evidence="5 11" id="KW-0119">Carbohydrate metabolism</keyword>
<feature type="chain" id="PRO_5016481845" description="Glucanase" evidence="11">
    <location>
        <begin position="25"/>
        <end position="318"/>
    </location>
</feature>
<dbReference type="InterPro" id="IPR016288">
    <property type="entry name" value="Beta_cellobiohydrolase"/>
</dbReference>
<evidence type="ECO:0000313" key="13">
    <source>
        <dbReference type="Proteomes" id="UP000250434"/>
    </source>
</evidence>
<dbReference type="PANTHER" id="PTHR34876">
    <property type="match status" value="1"/>
</dbReference>
<dbReference type="Proteomes" id="UP000250434">
    <property type="component" value="Chromosome"/>
</dbReference>
<feature type="binding site" evidence="9">
    <location>
        <position position="189"/>
    </location>
    <ligand>
        <name>substrate</name>
    </ligand>
</feature>
<accession>A0A344LH07</accession>
<evidence type="ECO:0000256" key="6">
    <source>
        <dbReference type="ARBA" id="ARBA00023295"/>
    </source>
</evidence>
<evidence type="ECO:0000256" key="3">
    <source>
        <dbReference type="ARBA" id="ARBA00023001"/>
    </source>
</evidence>
<feature type="signal peptide" evidence="11">
    <location>
        <begin position="1"/>
        <end position="24"/>
    </location>
</feature>
<name>A0A344LH07_9PSEU</name>
<feature type="binding site" evidence="9">
    <location>
        <position position="219"/>
    </location>
    <ligand>
        <name>substrate</name>
    </ligand>
</feature>
<dbReference type="EC" id="3.2.1.-" evidence="11"/>
<evidence type="ECO:0000256" key="2">
    <source>
        <dbReference type="ARBA" id="ARBA00022801"/>
    </source>
</evidence>
<evidence type="ECO:0000256" key="5">
    <source>
        <dbReference type="ARBA" id="ARBA00023277"/>
    </source>
</evidence>
<feature type="active site" description="Proton donor" evidence="8 10">
    <location>
        <position position="147"/>
    </location>
</feature>
<dbReference type="InterPro" id="IPR036434">
    <property type="entry name" value="Beta_cellobiohydrolase_sf"/>
</dbReference>
<dbReference type="KEGG" id="aab:A4R43_36805"/>
<keyword evidence="3 11" id="KW-0136">Cellulose degradation</keyword>
<dbReference type="GO" id="GO:0030245">
    <property type="term" value="P:cellulose catabolic process"/>
    <property type="evidence" value="ECO:0007669"/>
    <property type="project" value="UniProtKB-KW"/>
</dbReference>
<keyword evidence="4" id="KW-1015">Disulfide bond</keyword>
<sequence>MRRLAAALGTLALLVTAAPATALAAEGNPLEKTNGFYVDPDSNPNRWVRDHASDPRATKIKQAIADRPGARWFGDWSGNIRTATDQYTYAADVVDKLPVLVAYNIFGRDCGSHSGGGAKTEAEYRTWISEFAKGIGGKPSVVILEPDALAQLDCVPTTGKKIRLDLLKYATEQLKTYATNTWVYLDAGHSGWHPAATTVQRLADAGVANVRGYSLNVSNYHTTADNVAYGNAVKSGLAGRGLTKTFVIDTSRNGNGPGDDWCNPAGRKLGVPSQLGGGSDLLLWVKVPGDSDGDCGIGAGIPAGQFSPEIAVRLIDGK</sequence>
<dbReference type="InterPro" id="IPR001524">
    <property type="entry name" value="Glyco_hydro_6_CS"/>
</dbReference>
<dbReference type="PANTHER" id="PTHR34876:SF4">
    <property type="entry name" value="1,4-BETA-D-GLUCAN CELLOBIOHYDROLASE C-RELATED"/>
    <property type="match status" value="1"/>
</dbReference>
<gene>
    <name evidence="12" type="ORF">A4R43_36805</name>
</gene>
<keyword evidence="1 11" id="KW-0732">Signal</keyword>
<comment type="similarity">
    <text evidence="11">Belongs to the glycosyl hydrolase family 6.</text>
</comment>
<feature type="binding site" evidence="9">
    <location>
        <position position="192"/>
    </location>
    <ligand>
        <name>substrate</name>
    </ligand>
</feature>
<dbReference type="RefSeq" id="WP_113696387.1">
    <property type="nucleotide sequence ID" value="NZ_CP015163.1"/>
</dbReference>
<feature type="active site" description="Proton acceptor" evidence="8">
    <location>
        <position position="292"/>
    </location>
</feature>
<organism evidence="12 13">
    <name type="scientific">Amycolatopsis albispora</name>
    <dbReference type="NCBI Taxonomy" id="1804986"/>
    <lineage>
        <taxon>Bacteria</taxon>
        <taxon>Bacillati</taxon>
        <taxon>Actinomycetota</taxon>
        <taxon>Actinomycetes</taxon>
        <taxon>Pseudonocardiales</taxon>
        <taxon>Pseudonocardiaceae</taxon>
        <taxon>Amycolatopsis</taxon>
    </lineage>
</organism>